<keyword evidence="1" id="KW-0732">Signal</keyword>
<organism evidence="3 4">
    <name type="scientific">Coprinellus micaceus</name>
    <name type="common">Glistening ink-cap mushroom</name>
    <name type="synonym">Coprinus micaceus</name>
    <dbReference type="NCBI Taxonomy" id="71717"/>
    <lineage>
        <taxon>Eukaryota</taxon>
        <taxon>Fungi</taxon>
        <taxon>Dikarya</taxon>
        <taxon>Basidiomycota</taxon>
        <taxon>Agaricomycotina</taxon>
        <taxon>Agaricomycetes</taxon>
        <taxon>Agaricomycetidae</taxon>
        <taxon>Agaricales</taxon>
        <taxon>Agaricineae</taxon>
        <taxon>Psathyrellaceae</taxon>
        <taxon>Coprinellus</taxon>
    </lineage>
</organism>
<dbReference type="Gene3D" id="2.30.60.10">
    <property type="entry name" value="Cyanovirin-N"/>
    <property type="match status" value="1"/>
</dbReference>
<dbReference type="InterPro" id="IPR036673">
    <property type="entry name" value="Cyanovirin-N_sf"/>
</dbReference>
<dbReference type="SUPFAM" id="SSF51322">
    <property type="entry name" value="Cyanovirin-N"/>
    <property type="match status" value="1"/>
</dbReference>
<reference evidence="3 4" key="1">
    <citation type="journal article" date="2019" name="Nat. Ecol. Evol.">
        <title>Megaphylogeny resolves global patterns of mushroom evolution.</title>
        <authorList>
            <person name="Varga T."/>
            <person name="Krizsan K."/>
            <person name="Foldi C."/>
            <person name="Dima B."/>
            <person name="Sanchez-Garcia M."/>
            <person name="Sanchez-Ramirez S."/>
            <person name="Szollosi G.J."/>
            <person name="Szarkandi J.G."/>
            <person name="Papp V."/>
            <person name="Albert L."/>
            <person name="Andreopoulos W."/>
            <person name="Angelini C."/>
            <person name="Antonin V."/>
            <person name="Barry K.W."/>
            <person name="Bougher N.L."/>
            <person name="Buchanan P."/>
            <person name="Buyck B."/>
            <person name="Bense V."/>
            <person name="Catcheside P."/>
            <person name="Chovatia M."/>
            <person name="Cooper J."/>
            <person name="Damon W."/>
            <person name="Desjardin D."/>
            <person name="Finy P."/>
            <person name="Geml J."/>
            <person name="Haridas S."/>
            <person name="Hughes K."/>
            <person name="Justo A."/>
            <person name="Karasinski D."/>
            <person name="Kautmanova I."/>
            <person name="Kiss B."/>
            <person name="Kocsube S."/>
            <person name="Kotiranta H."/>
            <person name="LaButti K.M."/>
            <person name="Lechner B.E."/>
            <person name="Liimatainen K."/>
            <person name="Lipzen A."/>
            <person name="Lukacs Z."/>
            <person name="Mihaltcheva S."/>
            <person name="Morgado L.N."/>
            <person name="Niskanen T."/>
            <person name="Noordeloos M.E."/>
            <person name="Ohm R.A."/>
            <person name="Ortiz-Santana B."/>
            <person name="Ovrebo C."/>
            <person name="Racz N."/>
            <person name="Riley R."/>
            <person name="Savchenko A."/>
            <person name="Shiryaev A."/>
            <person name="Soop K."/>
            <person name="Spirin V."/>
            <person name="Szebenyi C."/>
            <person name="Tomsovsky M."/>
            <person name="Tulloss R.E."/>
            <person name="Uehling J."/>
            <person name="Grigoriev I.V."/>
            <person name="Vagvolgyi C."/>
            <person name="Papp T."/>
            <person name="Martin F.M."/>
            <person name="Miettinen O."/>
            <person name="Hibbett D.S."/>
            <person name="Nagy L.G."/>
        </authorList>
    </citation>
    <scope>NUCLEOTIDE SEQUENCE [LARGE SCALE GENOMIC DNA]</scope>
    <source>
        <strain evidence="3 4">FP101781</strain>
    </source>
</reference>
<accession>A0A4Y7SZT7</accession>
<feature type="chain" id="PRO_5021434730" evidence="1">
    <location>
        <begin position="23"/>
        <end position="121"/>
    </location>
</feature>
<feature type="signal peptide" evidence="1">
    <location>
        <begin position="1"/>
        <end position="22"/>
    </location>
</feature>
<evidence type="ECO:0000313" key="3">
    <source>
        <dbReference type="EMBL" id="TEB27158.1"/>
    </source>
</evidence>
<sequence>MQPKAVLALLATAFGAIQGVQARGEFSRSCTNYYIENNNFLRATCKNASGGQVNSALNLNACIGIASTSLVCRANGNYAANGCRACLIRTGAYMLCGCPGGNKIADLDECVANRNGLLACA</sequence>
<dbReference type="EMBL" id="QPFP01000042">
    <property type="protein sequence ID" value="TEB27158.1"/>
    <property type="molecule type" value="Genomic_DNA"/>
</dbReference>
<gene>
    <name evidence="3" type="ORF">FA13DRAFT_1736755</name>
</gene>
<proteinExistence type="predicted"/>
<dbReference type="STRING" id="71717.A0A4Y7SZT7"/>
<feature type="domain" description="Cyanovirin-N" evidence="2">
    <location>
        <begin position="26"/>
        <end position="118"/>
    </location>
</feature>
<dbReference type="OrthoDB" id="3068152at2759"/>
<keyword evidence="4" id="KW-1185">Reference proteome</keyword>
<dbReference type="AlphaFoldDB" id="A0A4Y7SZT7"/>
<dbReference type="Proteomes" id="UP000298030">
    <property type="component" value="Unassembled WGS sequence"/>
</dbReference>
<dbReference type="InterPro" id="IPR011058">
    <property type="entry name" value="Cyanovirin-N"/>
</dbReference>
<comment type="caution">
    <text evidence="3">The sequence shown here is derived from an EMBL/GenBank/DDBJ whole genome shotgun (WGS) entry which is preliminary data.</text>
</comment>
<dbReference type="Pfam" id="PF08881">
    <property type="entry name" value="CVNH"/>
    <property type="match status" value="1"/>
</dbReference>
<evidence type="ECO:0000313" key="4">
    <source>
        <dbReference type="Proteomes" id="UP000298030"/>
    </source>
</evidence>
<name>A0A4Y7SZT7_COPMI</name>
<protein>
    <submittedName>
        <fullName evidence="3">Cyanovirin-N</fullName>
    </submittedName>
</protein>
<evidence type="ECO:0000256" key="1">
    <source>
        <dbReference type="SAM" id="SignalP"/>
    </source>
</evidence>
<evidence type="ECO:0000259" key="2">
    <source>
        <dbReference type="Pfam" id="PF08881"/>
    </source>
</evidence>